<keyword evidence="4" id="KW-0396">Initiation factor</keyword>
<comment type="caution">
    <text evidence="4">The sequence shown here is derived from an EMBL/GenBank/DDBJ whole genome shotgun (WGS) entry which is preliminary data.</text>
</comment>
<dbReference type="PANTHER" id="PTHR12790">
    <property type="entry name" value="TRANSCRIPTION INITIATION FACTOR IA RRN3"/>
    <property type="match status" value="1"/>
</dbReference>
<evidence type="ECO:0000256" key="3">
    <source>
        <dbReference type="SAM" id="Phobius"/>
    </source>
</evidence>
<evidence type="ECO:0000313" key="4">
    <source>
        <dbReference type="EMBL" id="KAJ9138970.1"/>
    </source>
</evidence>
<name>A0AA38RJ96_9PEZI</name>
<sequence>MTTVTASRRPRSGPLLSSELSTPVKPILRKPPQVLGTRSRDDEDDDTEPPDAKRRKTVMFDESLNVVKDLGSRSLDQVKQEVRLALDRHAAGDDEDYDSLKEIFGSDQKPRSSRGSDDEDYETKSQDLLAYVVALTGHVTMLGRSCSGLVKAILKCSWLARDDVFAKAFVQFLAALSSAQGSYLAQVLSMMVDKFSESRLRSPPNFPPVARETARQRLHLGLRYLLALFPAAPSVLVGLIINKFPYSEESKAVHLSYVDNLLRLMKHTPELERDIMELITSRVVKLDVEMQLDLEETDDNITAAVMLQLRAAEAKANDEDEDEEADDSDAESVLSDDSALDENSAKVIHIKNHIEKMDAILDTLFELYTPYFADPDSPQAINCYENMLSDFSNVVLPTYRSRHSQFLVFYFGQKSTRLTEMFVGTLFNIAFESTRPSIVKQSAVAYLASFVARGARVTGEQVQTIARTLLNYMDYHRHNYEPECRGPDLRRYTQYYMNVQALLYLFCFRWRDLIDLENSSPRIDPEDPASYLGQDLDWMIGLKSGLQNNIFSKLNPLKVCSPGIVAEFAKLSHHLGLMYIYPRLESNKRIQLSQFVGAYSTGGALRDTGYDPQDEKWTHLDPYFPFDPYQLPISRRRLEESETYLPWTSILDLADPADDEDETDAEDGAGDEEEGDVEEDTATDDENTYD</sequence>
<dbReference type="GO" id="GO:0006361">
    <property type="term" value="P:transcription initiation at RNA polymerase I promoter"/>
    <property type="evidence" value="ECO:0007669"/>
    <property type="project" value="InterPro"/>
</dbReference>
<feature type="compositionally biased region" description="Acidic residues" evidence="2">
    <location>
        <begin position="655"/>
        <end position="690"/>
    </location>
</feature>
<feature type="compositionally biased region" description="Low complexity" evidence="2">
    <location>
        <begin position="12"/>
        <end position="21"/>
    </location>
</feature>
<proteinExistence type="inferred from homology"/>
<keyword evidence="3" id="KW-0472">Membrane</keyword>
<gene>
    <name evidence="4" type="ORF">NKR19_g7663</name>
</gene>
<keyword evidence="3" id="KW-1133">Transmembrane helix</keyword>
<dbReference type="InterPro" id="IPR007991">
    <property type="entry name" value="RNA_pol_I_trans_ini_fac_RRN3"/>
</dbReference>
<dbReference type="GO" id="GO:0001042">
    <property type="term" value="F:RNA polymerase I core binding"/>
    <property type="evidence" value="ECO:0007669"/>
    <property type="project" value="TreeGrafter"/>
</dbReference>
<keyword evidence="5" id="KW-1185">Reference proteome</keyword>
<protein>
    <submittedName>
        <fullName evidence="4">RNA polymerase I-specific transcription initiation factor RRN3</fullName>
    </submittedName>
</protein>
<feature type="region of interest" description="Disordered" evidence="2">
    <location>
        <begin position="313"/>
        <end position="338"/>
    </location>
</feature>
<keyword evidence="3" id="KW-0812">Transmembrane</keyword>
<dbReference type="AlphaFoldDB" id="A0AA38RJ96"/>
<evidence type="ECO:0000256" key="1">
    <source>
        <dbReference type="ARBA" id="ARBA00010098"/>
    </source>
</evidence>
<comment type="similarity">
    <text evidence="1">Belongs to the RRN3 family.</text>
</comment>
<feature type="transmembrane region" description="Helical" evidence="3">
    <location>
        <begin position="221"/>
        <end position="241"/>
    </location>
</feature>
<dbReference type="Proteomes" id="UP001174691">
    <property type="component" value="Unassembled WGS sequence"/>
</dbReference>
<accession>A0AA38RJ96</accession>
<feature type="region of interest" description="Disordered" evidence="2">
    <location>
        <begin position="97"/>
        <end position="120"/>
    </location>
</feature>
<dbReference type="GO" id="GO:0005634">
    <property type="term" value="C:nucleus"/>
    <property type="evidence" value="ECO:0007669"/>
    <property type="project" value="TreeGrafter"/>
</dbReference>
<dbReference type="Pfam" id="PF05327">
    <property type="entry name" value="RRN3"/>
    <property type="match status" value="1"/>
</dbReference>
<dbReference type="GO" id="GO:0001181">
    <property type="term" value="F:RNA polymerase I general transcription initiation factor activity"/>
    <property type="evidence" value="ECO:0007669"/>
    <property type="project" value="InterPro"/>
</dbReference>
<feature type="compositionally biased region" description="Acidic residues" evidence="2">
    <location>
        <begin position="318"/>
        <end position="330"/>
    </location>
</feature>
<dbReference type="EMBL" id="JANBVN010000138">
    <property type="protein sequence ID" value="KAJ9138970.1"/>
    <property type="molecule type" value="Genomic_DNA"/>
</dbReference>
<organism evidence="4 5">
    <name type="scientific">Coniochaeta hoffmannii</name>
    <dbReference type="NCBI Taxonomy" id="91930"/>
    <lineage>
        <taxon>Eukaryota</taxon>
        <taxon>Fungi</taxon>
        <taxon>Dikarya</taxon>
        <taxon>Ascomycota</taxon>
        <taxon>Pezizomycotina</taxon>
        <taxon>Sordariomycetes</taxon>
        <taxon>Sordariomycetidae</taxon>
        <taxon>Coniochaetales</taxon>
        <taxon>Coniochaetaceae</taxon>
        <taxon>Coniochaeta</taxon>
    </lineage>
</organism>
<dbReference type="GO" id="GO:0003743">
    <property type="term" value="F:translation initiation factor activity"/>
    <property type="evidence" value="ECO:0007669"/>
    <property type="project" value="UniProtKB-KW"/>
</dbReference>
<dbReference type="PANTHER" id="PTHR12790:SF0">
    <property type="entry name" value="RNA POLYMERASE I-SPECIFIC TRANSCRIPTION INITIATION FACTOR RRN3-RELATED"/>
    <property type="match status" value="1"/>
</dbReference>
<evidence type="ECO:0000256" key="2">
    <source>
        <dbReference type="SAM" id="MobiDB-lite"/>
    </source>
</evidence>
<reference evidence="4" key="1">
    <citation type="submission" date="2022-07" db="EMBL/GenBank/DDBJ databases">
        <title>Fungi with potential for degradation of polypropylene.</title>
        <authorList>
            <person name="Gostincar C."/>
        </authorList>
    </citation>
    <scope>NUCLEOTIDE SEQUENCE</scope>
    <source>
        <strain evidence="4">EXF-13287</strain>
    </source>
</reference>
<feature type="region of interest" description="Disordered" evidence="2">
    <location>
        <begin position="1"/>
        <end position="58"/>
    </location>
</feature>
<feature type="region of interest" description="Disordered" evidence="2">
    <location>
        <begin position="649"/>
        <end position="690"/>
    </location>
</feature>
<evidence type="ECO:0000313" key="5">
    <source>
        <dbReference type="Proteomes" id="UP001174691"/>
    </source>
</evidence>
<keyword evidence="4" id="KW-0648">Protein biosynthesis</keyword>